<evidence type="ECO:0000313" key="9">
    <source>
        <dbReference type="Proteomes" id="UP000198897"/>
    </source>
</evidence>
<protein>
    <recommendedName>
        <fullName evidence="3">phospholipase D</fullName>
        <ecNumber evidence="3">3.1.4.4</ecNumber>
    </recommendedName>
</protein>
<gene>
    <name evidence="8" type="ORF">SAMN05216353_13029</name>
</gene>
<name>A0A1I2Q9V8_9BACI</name>
<dbReference type="SUPFAM" id="SSF56024">
    <property type="entry name" value="Phospholipase D/nuclease"/>
    <property type="match status" value="1"/>
</dbReference>
<dbReference type="InterPro" id="IPR025202">
    <property type="entry name" value="PLD-like_dom"/>
</dbReference>
<evidence type="ECO:0000256" key="5">
    <source>
        <dbReference type="ARBA" id="ARBA00022963"/>
    </source>
</evidence>
<keyword evidence="6" id="KW-0443">Lipid metabolism</keyword>
<comment type="catalytic activity">
    <reaction evidence="1">
        <text>a 1,2-diacyl-sn-glycero-3-phosphocholine + H2O = a 1,2-diacyl-sn-glycero-3-phosphate + choline + H(+)</text>
        <dbReference type="Rhea" id="RHEA:14445"/>
        <dbReference type="ChEBI" id="CHEBI:15354"/>
        <dbReference type="ChEBI" id="CHEBI:15377"/>
        <dbReference type="ChEBI" id="CHEBI:15378"/>
        <dbReference type="ChEBI" id="CHEBI:57643"/>
        <dbReference type="ChEBI" id="CHEBI:58608"/>
        <dbReference type="EC" id="3.1.4.4"/>
    </reaction>
</comment>
<dbReference type="GO" id="GO:0016891">
    <property type="term" value="F:RNA endonuclease activity producing 5'-phosphomonoesters, hydrolytic mechanism"/>
    <property type="evidence" value="ECO:0007669"/>
    <property type="project" value="TreeGrafter"/>
</dbReference>
<proteinExistence type="inferred from homology"/>
<evidence type="ECO:0000256" key="4">
    <source>
        <dbReference type="ARBA" id="ARBA00022801"/>
    </source>
</evidence>
<feature type="domain" description="PLD phosphodiesterase" evidence="7">
    <location>
        <begin position="118"/>
        <end position="145"/>
    </location>
</feature>
<dbReference type="GO" id="GO:0004630">
    <property type="term" value="F:phospholipase D activity"/>
    <property type="evidence" value="ECO:0007669"/>
    <property type="project" value="UniProtKB-EC"/>
</dbReference>
<dbReference type="InterPro" id="IPR051406">
    <property type="entry name" value="PLD_domain"/>
</dbReference>
<evidence type="ECO:0000256" key="6">
    <source>
        <dbReference type="ARBA" id="ARBA00023098"/>
    </source>
</evidence>
<dbReference type="GO" id="GO:0016042">
    <property type="term" value="P:lipid catabolic process"/>
    <property type="evidence" value="ECO:0007669"/>
    <property type="project" value="UniProtKB-KW"/>
</dbReference>
<evidence type="ECO:0000313" key="8">
    <source>
        <dbReference type="EMBL" id="SFG25124.1"/>
    </source>
</evidence>
<dbReference type="AlphaFoldDB" id="A0A1I2Q9V8"/>
<evidence type="ECO:0000256" key="1">
    <source>
        <dbReference type="ARBA" id="ARBA00000798"/>
    </source>
</evidence>
<accession>A0A1I2Q9V8</accession>
<sequence>MEILITAGCSILASSYITYKWTIKQKKETYSLAYFLSKTERSPLKEIIETIQNAKKTIDVAIFLFSNHNITAELIQASKRGVKVRVFTDREQVKSFEAQIKNVKELTEHGVAVRTNTHDGTMHIKMLIADKMHALVGSYNFTYNAERKNDEILLRVDDERMGRQLSSVFEQFWLDGVNWQFFKDHPKEKIS</sequence>
<dbReference type="EC" id="3.1.4.4" evidence="3"/>
<comment type="similarity">
    <text evidence="2">Belongs to the phospholipase D family.</text>
</comment>
<dbReference type="RefSeq" id="WP_089752996.1">
    <property type="nucleotide sequence ID" value="NZ_FOOG01000030.1"/>
</dbReference>
<dbReference type="Pfam" id="PF13091">
    <property type="entry name" value="PLDc_2"/>
    <property type="match status" value="1"/>
</dbReference>
<keyword evidence="5" id="KW-0442">Lipid degradation</keyword>
<evidence type="ECO:0000256" key="2">
    <source>
        <dbReference type="ARBA" id="ARBA00008664"/>
    </source>
</evidence>
<evidence type="ECO:0000256" key="3">
    <source>
        <dbReference type="ARBA" id="ARBA00012027"/>
    </source>
</evidence>
<dbReference type="OrthoDB" id="281759at2"/>
<dbReference type="EMBL" id="FOOG01000030">
    <property type="protein sequence ID" value="SFG25124.1"/>
    <property type="molecule type" value="Genomic_DNA"/>
</dbReference>
<dbReference type="GO" id="GO:0006793">
    <property type="term" value="P:phosphorus metabolic process"/>
    <property type="evidence" value="ECO:0007669"/>
    <property type="project" value="UniProtKB-ARBA"/>
</dbReference>
<reference evidence="9" key="1">
    <citation type="submission" date="2016-10" db="EMBL/GenBank/DDBJ databases">
        <authorList>
            <person name="Varghese N."/>
            <person name="Submissions S."/>
        </authorList>
    </citation>
    <scope>NUCLEOTIDE SEQUENCE [LARGE SCALE GENOMIC DNA]</scope>
    <source>
        <strain evidence="9">FP5</strain>
    </source>
</reference>
<evidence type="ECO:0000259" key="7">
    <source>
        <dbReference type="PROSITE" id="PS50035"/>
    </source>
</evidence>
<dbReference type="InterPro" id="IPR001736">
    <property type="entry name" value="PLipase_D/transphosphatidylase"/>
</dbReference>
<dbReference type="PANTHER" id="PTHR43856">
    <property type="entry name" value="CARDIOLIPIN HYDROLASE"/>
    <property type="match status" value="1"/>
</dbReference>
<dbReference type="Gene3D" id="3.30.870.10">
    <property type="entry name" value="Endonuclease Chain A"/>
    <property type="match status" value="1"/>
</dbReference>
<dbReference type="PANTHER" id="PTHR43856:SF1">
    <property type="entry name" value="MITOCHONDRIAL CARDIOLIPIN HYDROLASE"/>
    <property type="match status" value="1"/>
</dbReference>
<dbReference type="PROSITE" id="PS50035">
    <property type="entry name" value="PLD"/>
    <property type="match status" value="1"/>
</dbReference>
<dbReference type="Proteomes" id="UP000198897">
    <property type="component" value="Unassembled WGS sequence"/>
</dbReference>
<keyword evidence="4" id="KW-0378">Hydrolase</keyword>
<keyword evidence="9" id="KW-1185">Reference proteome</keyword>
<organism evidence="8 9">
    <name type="scientific">Halobacillus alkaliphilus</name>
    <dbReference type="NCBI Taxonomy" id="396056"/>
    <lineage>
        <taxon>Bacteria</taxon>
        <taxon>Bacillati</taxon>
        <taxon>Bacillota</taxon>
        <taxon>Bacilli</taxon>
        <taxon>Bacillales</taxon>
        <taxon>Bacillaceae</taxon>
        <taxon>Halobacillus</taxon>
    </lineage>
</organism>